<evidence type="ECO:0000256" key="4">
    <source>
        <dbReference type="ARBA" id="ARBA00023136"/>
    </source>
</evidence>
<keyword evidence="8" id="KW-1185">Reference proteome</keyword>
<dbReference type="InterPro" id="IPR050524">
    <property type="entry name" value="APC_YAT"/>
</dbReference>
<gene>
    <name evidence="7" type="ORF">N7476_009728</name>
</gene>
<name>A0A9W9PQT7_9EURO</name>
<feature type="domain" description="Amino acid permease/ SLC12A" evidence="6">
    <location>
        <begin position="45"/>
        <end position="82"/>
    </location>
</feature>
<reference evidence="7" key="1">
    <citation type="submission" date="2022-12" db="EMBL/GenBank/DDBJ databases">
        <authorList>
            <person name="Petersen C."/>
        </authorList>
    </citation>
    <scope>NUCLEOTIDE SEQUENCE</scope>
    <source>
        <strain evidence="7">IBT 21472</strain>
    </source>
</reference>
<feature type="transmembrane region" description="Helical" evidence="5">
    <location>
        <begin position="334"/>
        <end position="357"/>
    </location>
</feature>
<keyword evidence="3 5" id="KW-1133">Transmembrane helix</keyword>
<feature type="transmembrane region" description="Helical" evidence="5">
    <location>
        <begin position="153"/>
        <end position="170"/>
    </location>
</feature>
<comment type="caution">
    <text evidence="7">The sequence shown here is derived from an EMBL/GenBank/DDBJ whole genome shotgun (WGS) entry which is preliminary data.</text>
</comment>
<dbReference type="Pfam" id="PF00324">
    <property type="entry name" value="AA_permease"/>
    <property type="match status" value="3"/>
</dbReference>
<feature type="transmembrane region" description="Helical" evidence="5">
    <location>
        <begin position="240"/>
        <end position="261"/>
    </location>
</feature>
<evidence type="ECO:0000256" key="2">
    <source>
        <dbReference type="ARBA" id="ARBA00022692"/>
    </source>
</evidence>
<feature type="domain" description="Amino acid permease/ SLC12A" evidence="6">
    <location>
        <begin position="341"/>
        <end position="431"/>
    </location>
</feature>
<evidence type="ECO:0000256" key="3">
    <source>
        <dbReference type="ARBA" id="ARBA00022989"/>
    </source>
</evidence>
<keyword evidence="2 5" id="KW-0812">Transmembrane</keyword>
<accession>A0A9W9PQT7</accession>
<dbReference type="GO" id="GO:0016020">
    <property type="term" value="C:membrane"/>
    <property type="evidence" value="ECO:0007669"/>
    <property type="project" value="UniProtKB-SubCell"/>
</dbReference>
<protein>
    <recommendedName>
        <fullName evidence="6">Amino acid permease/ SLC12A domain-containing protein</fullName>
    </recommendedName>
</protein>
<proteinExistence type="predicted"/>
<feature type="transmembrane region" description="Helical" evidence="5">
    <location>
        <begin position="408"/>
        <end position="428"/>
    </location>
</feature>
<sequence>MPDCDAEKQPPLNATFRAFSDNPVCAGIKNVNALLLARKLFPHQIQMIAIGGTVGTGLYLGNGKALATGGPASMLLAYTICGGHFLCGNVRFWRDGGFYSSDRLTRYICREVTGLQVLLESWTEHFPGWALGLICLAFLLGLNLCSVKVYGEVFVIVGIIVNCGATTPLIHILERHISTCVTITLSVGSGALLLSLSQHLLHSKTMISNTTNNRGTENVAVASGETRGPVWPYPRVIRNVFWRIPLFYVVSITIIGLDVSFNHSGIYSEIYSISPLKIVFVEAGSAIAGSFFNARRRPSSLGLIFSTPWQEKDTLHRFSLHNSSARSALERTKLVLVSFEVGVSNHVSWVCICIIYIRFHAAARHYNLEHMLPFKLFKFPVGPALAVGLKIFLVLIQGWSCFSSTSDAISFLSHYIEIQIILAIFLGWKFY</sequence>
<feature type="transmembrane region" description="Helical" evidence="5">
    <location>
        <begin position="126"/>
        <end position="146"/>
    </location>
</feature>
<comment type="subcellular location">
    <subcellularLocation>
        <location evidence="1">Membrane</location>
        <topology evidence="1">Multi-pass membrane protein</topology>
    </subcellularLocation>
</comment>
<evidence type="ECO:0000313" key="7">
    <source>
        <dbReference type="EMBL" id="KAJ5302929.1"/>
    </source>
</evidence>
<dbReference type="InterPro" id="IPR004841">
    <property type="entry name" value="AA-permease/SLC12A_dom"/>
</dbReference>
<dbReference type="Proteomes" id="UP001147746">
    <property type="component" value="Unassembled WGS sequence"/>
</dbReference>
<keyword evidence="4 5" id="KW-0472">Membrane</keyword>
<dbReference type="AlphaFoldDB" id="A0A9W9PQT7"/>
<reference evidence="7" key="2">
    <citation type="journal article" date="2023" name="IMA Fungus">
        <title>Comparative genomic study of the Penicillium genus elucidates a diverse pangenome and 15 lateral gene transfer events.</title>
        <authorList>
            <person name="Petersen C."/>
            <person name="Sorensen T."/>
            <person name="Nielsen M.R."/>
            <person name="Sondergaard T.E."/>
            <person name="Sorensen J.L."/>
            <person name="Fitzpatrick D.A."/>
            <person name="Frisvad J.C."/>
            <person name="Nielsen K.L."/>
        </authorList>
    </citation>
    <scope>NUCLEOTIDE SEQUENCE</scope>
    <source>
        <strain evidence="7">IBT 21472</strain>
    </source>
</reference>
<evidence type="ECO:0000256" key="1">
    <source>
        <dbReference type="ARBA" id="ARBA00004141"/>
    </source>
</evidence>
<feature type="transmembrane region" description="Helical" evidence="5">
    <location>
        <begin position="40"/>
        <end position="60"/>
    </location>
</feature>
<feature type="domain" description="Amino acid permease/ SLC12A" evidence="6">
    <location>
        <begin position="110"/>
        <end position="294"/>
    </location>
</feature>
<evidence type="ECO:0000259" key="6">
    <source>
        <dbReference type="Pfam" id="PF00324"/>
    </source>
</evidence>
<dbReference type="GO" id="GO:0015171">
    <property type="term" value="F:amino acid transmembrane transporter activity"/>
    <property type="evidence" value="ECO:0007669"/>
    <property type="project" value="TreeGrafter"/>
</dbReference>
<feature type="transmembrane region" description="Helical" evidence="5">
    <location>
        <begin position="72"/>
        <end position="93"/>
    </location>
</feature>
<organism evidence="7 8">
    <name type="scientific">Penicillium atrosanguineum</name>
    <dbReference type="NCBI Taxonomy" id="1132637"/>
    <lineage>
        <taxon>Eukaryota</taxon>
        <taxon>Fungi</taxon>
        <taxon>Dikarya</taxon>
        <taxon>Ascomycota</taxon>
        <taxon>Pezizomycotina</taxon>
        <taxon>Eurotiomycetes</taxon>
        <taxon>Eurotiomycetidae</taxon>
        <taxon>Eurotiales</taxon>
        <taxon>Aspergillaceae</taxon>
        <taxon>Penicillium</taxon>
    </lineage>
</organism>
<dbReference type="PANTHER" id="PTHR43341:SF3">
    <property type="entry name" value="AMINO-ACID PERMEASE PB1C11.02-RELATED"/>
    <property type="match status" value="1"/>
</dbReference>
<dbReference type="EMBL" id="JAPZBO010000009">
    <property type="protein sequence ID" value="KAJ5302929.1"/>
    <property type="molecule type" value="Genomic_DNA"/>
</dbReference>
<dbReference type="PANTHER" id="PTHR43341">
    <property type="entry name" value="AMINO ACID PERMEASE"/>
    <property type="match status" value="1"/>
</dbReference>
<evidence type="ECO:0000313" key="8">
    <source>
        <dbReference type="Proteomes" id="UP001147746"/>
    </source>
</evidence>
<evidence type="ECO:0000256" key="5">
    <source>
        <dbReference type="SAM" id="Phobius"/>
    </source>
</evidence>
<feature type="transmembrane region" description="Helical" evidence="5">
    <location>
        <begin position="176"/>
        <end position="196"/>
    </location>
</feature>
<dbReference type="Gene3D" id="1.20.1740.10">
    <property type="entry name" value="Amino acid/polyamine transporter I"/>
    <property type="match status" value="2"/>
</dbReference>
<feature type="transmembrane region" description="Helical" evidence="5">
    <location>
        <begin position="377"/>
        <end position="396"/>
    </location>
</feature>